<dbReference type="AlphaFoldDB" id="A0A1Y2D680"/>
<keyword evidence="2" id="KW-1185">Reference proteome</keyword>
<gene>
    <name evidence="1" type="ORF">BCR38DRAFT_453315</name>
</gene>
<sequence length="73" mass="8169">MLGVVVGVVFLRSVWRFVHLKGIGGLGWYYYVPISGNNTTRKRVTIVEAVIKYANRSVFSISSPLSNTMSVEF</sequence>
<dbReference type="EMBL" id="MCFJ01000032">
    <property type="protein sequence ID" value="ORY54707.1"/>
    <property type="molecule type" value="Genomic_DNA"/>
</dbReference>
<accession>A0A1Y2D680</accession>
<protein>
    <submittedName>
        <fullName evidence="1">Uncharacterized protein</fullName>
    </submittedName>
</protein>
<dbReference type="GeneID" id="63777793"/>
<organism evidence="1 2">
    <name type="scientific">Pseudomassariella vexata</name>
    <dbReference type="NCBI Taxonomy" id="1141098"/>
    <lineage>
        <taxon>Eukaryota</taxon>
        <taxon>Fungi</taxon>
        <taxon>Dikarya</taxon>
        <taxon>Ascomycota</taxon>
        <taxon>Pezizomycotina</taxon>
        <taxon>Sordariomycetes</taxon>
        <taxon>Xylariomycetidae</taxon>
        <taxon>Amphisphaeriales</taxon>
        <taxon>Pseudomassariaceae</taxon>
        <taxon>Pseudomassariella</taxon>
    </lineage>
</organism>
<dbReference type="InParanoid" id="A0A1Y2D680"/>
<reference evidence="1 2" key="1">
    <citation type="submission" date="2016-07" db="EMBL/GenBank/DDBJ databases">
        <title>Pervasive Adenine N6-methylation of Active Genes in Fungi.</title>
        <authorList>
            <consortium name="DOE Joint Genome Institute"/>
            <person name="Mondo S.J."/>
            <person name="Dannebaum R.O."/>
            <person name="Kuo R.C."/>
            <person name="Labutti K."/>
            <person name="Haridas S."/>
            <person name="Kuo A."/>
            <person name="Salamov A."/>
            <person name="Ahrendt S.R."/>
            <person name="Lipzen A."/>
            <person name="Sullivan W."/>
            <person name="Andreopoulos W.B."/>
            <person name="Clum A."/>
            <person name="Lindquist E."/>
            <person name="Daum C."/>
            <person name="Ramamoorthy G.K."/>
            <person name="Gryganskyi A."/>
            <person name="Culley D."/>
            <person name="Magnuson J.K."/>
            <person name="James T.Y."/>
            <person name="O'Malley M.A."/>
            <person name="Stajich J.E."/>
            <person name="Spatafora J.W."/>
            <person name="Visel A."/>
            <person name="Grigoriev I.V."/>
        </authorList>
    </citation>
    <scope>NUCLEOTIDE SEQUENCE [LARGE SCALE GENOMIC DNA]</scope>
    <source>
        <strain evidence="1 2">CBS 129021</strain>
    </source>
</reference>
<evidence type="ECO:0000313" key="1">
    <source>
        <dbReference type="EMBL" id="ORY54707.1"/>
    </source>
</evidence>
<evidence type="ECO:0000313" key="2">
    <source>
        <dbReference type="Proteomes" id="UP000193689"/>
    </source>
</evidence>
<dbReference type="RefSeq" id="XP_040709289.1">
    <property type="nucleotide sequence ID" value="XM_040861581.1"/>
</dbReference>
<name>A0A1Y2D680_9PEZI</name>
<comment type="caution">
    <text evidence="1">The sequence shown here is derived from an EMBL/GenBank/DDBJ whole genome shotgun (WGS) entry which is preliminary data.</text>
</comment>
<dbReference type="Proteomes" id="UP000193689">
    <property type="component" value="Unassembled WGS sequence"/>
</dbReference>
<proteinExistence type="predicted"/>